<dbReference type="OrthoDB" id="7596699at2"/>
<dbReference type="AlphaFoldDB" id="A0A369VXG3"/>
<evidence type="ECO:0000313" key="2">
    <source>
        <dbReference type="Proteomes" id="UP000253918"/>
    </source>
</evidence>
<organism evidence="1 2">
    <name type="scientific">Sphingomonas aracearum</name>
    <dbReference type="NCBI Taxonomy" id="2283317"/>
    <lineage>
        <taxon>Bacteria</taxon>
        <taxon>Pseudomonadati</taxon>
        <taxon>Pseudomonadota</taxon>
        <taxon>Alphaproteobacteria</taxon>
        <taxon>Sphingomonadales</taxon>
        <taxon>Sphingomonadaceae</taxon>
        <taxon>Sphingomonas</taxon>
    </lineage>
</organism>
<sequence>MALSAGASAQDAVPEAPSSMVLSGRCQYSDRVARFRHETALILCDTVSISREQGAATIDFAQRSWGSMARFSGDMAGDRMTVSRVTLRNGASFAATGTCETFRTNRALSTVSCLARAGSRSWAANFLRSRL</sequence>
<gene>
    <name evidence="1" type="ORF">DVW87_05250</name>
</gene>
<accession>A0A369VXG3</accession>
<name>A0A369VXG3_9SPHN</name>
<evidence type="ECO:0000313" key="1">
    <source>
        <dbReference type="EMBL" id="RDE07064.1"/>
    </source>
</evidence>
<keyword evidence="2" id="KW-1185">Reference proteome</keyword>
<protein>
    <submittedName>
        <fullName evidence="1">Uncharacterized protein</fullName>
    </submittedName>
</protein>
<reference evidence="1 2" key="1">
    <citation type="submission" date="2018-07" db="EMBL/GenBank/DDBJ databases">
        <title>a novel species of Sphingomonas isolated from the rhizosphere soil of Araceae plant.</title>
        <authorList>
            <person name="Zhiyong W."/>
            <person name="Qinglan Z."/>
            <person name="Zhiwei F."/>
            <person name="Ding X."/>
            <person name="Gejiao W."/>
            <person name="Shixue Z."/>
        </authorList>
    </citation>
    <scope>NUCLEOTIDE SEQUENCE [LARGE SCALE GENOMIC DNA]</scope>
    <source>
        <strain evidence="1 2">WZY 27</strain>
    </source>
</reference>
<dbReference type="EMBL" id="QQNB01000001">
    <property type="protein sequence ID" value="RDE07064.1"/>
    <property type="molecule type" value="Genomic_DNA"/>
</dbReference>
<proteinExistence type="predicted"/>
<dbReference type="Proteomes" id="UP000253918">
    <property type="component" value="Unassembled WGS sequence"/>
</dbReference>
<comment type="caution">
    <text evidence="1">The sequence shown here is derived from an EMBL/GenBank/DDBJ whole genome shotgun (WGS) entry which is preliminary data.</text>
</comment>